<name>A0A061R6Y2_9CHLO</name>
<dbReference type="AlphaFoldDB" id="A0A061R6Y2"/>
<dbReference type="SUPFAM" id="SSF53335">
    <property type="entry name" value="S-adenosyl-L-methionine-dependent methyltransferases"/>
    <property type="match status" value="1"/>
</dbReference>
<reference evidence="1" key="1">
    <citation type="submission" date="2014-05" db="EMBL/GenBank/DDBJ databases">
        <title>The transcriptome of the halophilic microalga Tetraselmis sp. GSL018 isolated from the Great Salt Lake, Utah.</title>
        <authorList>
            <person name="Jinkerson R.E."/>
            <person name="D'Adamo S."/>
            <person name="Posewitz M.C."/>
        </authorList>
    </citation>
    <scope>NUCLEOTIDE SEQUENCE</scope>
    <source>
        <strain evidence="1">GSL018</strain>
    </source>
</reference>
<dbReference type="EMBL" id="GBEZ01017710">
    <property type="protein sequence ID" value="JAC68652.1"/>
    <property type="molecule type" value="Transcribed_RNA"/>
</dbReference>
<gene>
    <name evidence="1" type="ORF">TSPGSL018_8226</name>
</gene>
<dbReference type="PANTHER" id="PTHR37909:SF1">
    <property type="entry name" value="S-ADENOSYL-L-METHIONINE-DEPENDENT METHYLTRANSFERASES SUPERFAMILY PROTEIN"/>
    <property type="match status" value="1"/>
</dbReference>
<dbReference type="Gene3D" id="3.40.50.150">
    <property type="entry name" value="Vaccinia Virus protein VP39"/>
    <property type="match status" value="1"/>
</dbReference>
<sequence length="245" mass="27641">GKIKVADYNSSNNPSFHQVHRALFPESRNIFSEFQAPIDKHFVLDSRKRYGGAFQNKTDLSWILQIYGSSPKFVLEVGTFVGTSAVELGRILQQREGVLLCIDPFTGSGEMWFLPVLRSRCSFNAGQPRIFELWMNKIIKSNLTSTVLPWRVTSLVAADFLHYLPWKIDFVFLDSAHSVGETFVEIAAYWSVLPVGSFIFGDDYNSFPGVKHDVDMFSNTTNSELLLSPSGRIWALQKTTSTLSI</sequence>
<protein>
    <submittedName>
        <fullName evidence="1">Cephalosporin hydroxylase</fullName>
    </submittedName>
</protein>
<proteinExistence type="predicted"/>
<dbReference type="PANTHER" id="PTHR37909">
    <property type="entry name" value="S-ADENOSYL-L-METHIONINE-DEPENDENT METHYLTRANSFERASES SUPERFAMILY PROTEIN"/>
    <property type="match status" value="1"/>
</dbReference>
<accession>A0A061R6Y2</accession>
<organism evidence="1">
    <name type="scientific">Tetraselmis sp. GSL018</name>
    <dbReference type="NCBI Taxonomy" id="582737"/>
    <lineage>
        <taxon>Eukaryota</taxon>
        <taxon>Viridiplantae</taxon>
        <taxon>Chlorophyta</taxon>
        <taxon>core chlorophytes</taxon>
        <taxon>Chlorodendrophyceae</taxon>
        <taxon>Chlorodendrales</taxon>
        <taxon>Chlorodendraceae</taxon>
        <taxon>Tetraselmis</taxon>
    </lineage>
</organism>
<evidence type="ECO:0000313" key="1">
    <source>
        <dbReference type="EMBL" id="JAC68652.1"/>
    </source>
</evidence>
<feature type="non-terminal residue" evidence="1">
    <location>
        <position position="1"/>
    </location>
</feature>
<dbReference type="InterPro" id="IPR029063">
    <property type="entry name" value="SAM-dependent_MTases_sf"/>
</dbReference>
<dbReference type="Pfam" id="PF13578">
    <property type="entry name" value="Methyltransf_24"/>
    <property type="match status" value="1"/>
</dbReference>